<organism evidence="1 2">
    <name type="scientific">Melia azedarach</name>
    <name type="common">Chinaberry tree</name>
    <dbReference type="NCBI Taxonomy" id="155640"/>
    <lineage>
        <taxon>Eukaryota</taxon>
        <taxon>Viridiplantae</taxon>
        <taxon>Streptophyta</taxon>
        <taxon>Embryophyta</taxon>
        <taxon>Tracheophyta</taxon>
        <taxon>Spermatophyta</taxon>
        <taxon>Magnoliopsida</taxon>
        <taxon>eudicotyledons</taxon>
        <taxon>Gunneridae</taxon>
        <taxon>Pentapetalae</taxon>
        <taxon>rosids</taxon>
        <taxon>malvids</taxon>
        <taxon>Sapindales</taxon>
        <taxon>Meliaceae</taxon>
        <taxon>Melia</taxon>
    </lineage>
</organism>
<comment type="caution">
    <text evidence="1">The sequence shown here is derived from an EMBL/GenBank/DDBJ whole genome shotgun (WGS) entry which is preliminary data.</text>
</comment>
<dbReference type="EMBL" id="CM051401">
    <property type="protein sequence ID" value="KAJ4711798.1"/>
    <property type="molecule type" value="Genomic_DNA"/>
</dbReference>
<accession>A0ACC1XKE6</accession>
<reference evidence="1 2" key="1">
    <citation type="journal article" date="2023" name="Science">
        <title>Complex scaffold remodeling in plant triterpene biosynthesis.</title>
        <authorList>
            <person name="De La Pena R."/>
            <person name="Hodgson H."/>
            <person name="Liu J.C."/>
            <person name="Stephenson M.J."/>
            <person name="Martin A.C."/>
            <person name="Owen C."/>
            <person name="Harkess A."/>
            <person name="Leebens-Mack J."/>
            <person name="Jimenez L.E."/>
            <person name="Osbourn A."/>
            <person name="Sattely E.S."/>
        </authorList>
    </citation>
    <scope>NUCLEOTIDE SEQUENCE [LARGE SCALE GENOMIC DNA]</scope>
    <source>
        <strain evidence="2">cv. JPN11</strain>
        <tissue evidence="1">Leaf</tissue>
    </source>
</reference>
<name>A0ACC1XKE6_MELAZ</name>
<dbReference type="Proteomes" id="UP001164539">
    <property type="component" value="Chromosome 8"/>
</dbReference>
<keyword evidence="2" id="KW-1185">Reference proteome</keyword>
<gene>
    <name evidence="1" type="ORF">OWV82_014150</name>
</gene>
<evidence type="ECO:0000313" key="1">
    <source>
        <dbReference type="EMBL" id="KAJ4711798.1"/>
    </source>
</evidence>
<evidence type="ECO:0000313" key="2">
    <source>
        <dbReference type="Proteomes" id="UP001164539"/>
    </source>
</evidence>
<protein>
    <submittedName>
        <fullName evidence="1">GDSL esterase/lipase</fullName>
    </submittedName>
</protein>
<sequence>MDNHKIIKCCLCLCISFIISFSFNVLPCGCFTSFVFGDSLVDAGNNDYLFTLSKADSPPYGIDFKPSGGKPTGRFTNGRTISDIIGQALGAESFPPPYLAPNTQADAIARGINYASGASGILDETGSLFIGRVPLREQVKYFEQSRNYMVNVMGENCTKEFLKKAMFSLTIGSNDILNYVRPSIPFVGVDKVIAAAFQDFMLSNLTMQLKRLHKLGARKFVVVGVGPLGCIPFVRALKLLPNGECSEMINRLIKGYNKKLNEVLNSLNQEMGPESIFVYANAYDIFLNIMVNYRQYGFENANEPCCGAYFPPFVCFKSSNTNISSVLCDDRSKYVFWDAYHPTEAVNLVIAKELLDGDESISFPINIRRLYSYNS</sequence>
<proteinExistence type="predicted"/>